<feature type="repeat" description="ANK" evidence="3">
    <location>
        <begin position="347"/>
        <end position="379"/>
    </location>
</feature>
<dbReference type="PANTHER" id="PTHR24173:SF74">
    <property type="entry name" value="ANKYRIN REPEAT DOMAIN-CONTAINING PROTEIN 16"/>
    <property type="match status" value="1"/>
</dbReference>
<keyword evidence="2 3" id="KW-0040">ANK repeat</keyword>
<feature type="repeat" description="ANK" evidence="3">
    <location>
        <begin position="516"/>
        <end position="548"/>
    </location>
</feature>
<dbReference type="PROSITE" id="PS50297">
    <property type="entry name" value="ANK_REP_REGION"/>
    <property type="match status" value="5"/>
</dbReference>
<sequence>MDPLSLTAGILAVISAAQAGVQGLRKLNTFRKAPQELEDLALELESIKSLLQDVEHFLVLNPLLLQSGGLCQSVRCAASKITEINKLLESEPFALLKLSNTAQGRLVFFRYKDRLHSLRDDLHVVRQDLAVRLGLVAASSVRRIEESLSLSAYGQHKTIDASSTVIEGSWPHNSGDKVVVHHNGKLTANDDGRENSSSVVVPYSDEQSNRLVEANLNPQSTRCPAWCSCICHTSRSLRSPPWAFKTLVGKICLQYSSQQAACNEKSCRRLEILTFNLVYQLPRFLMCRYIAMTMRYAPLDGPHFSLRMPRVTTWTHLLWNYAMVGNLVAIQKMFAEGLASPYDVNVHGSGALIYAVSHNRSETVRFLLDQGADPELPNEVGRTAIDIYWEKSFAGHHKRDDVRDHGSLFEDSVYVQTRQLTLVHKIVLGIVCRNLKDELELSTAHMNATDGGGRTPLIWATIRVDESAVKTLLAFGADPNITDSFGCTPLHFVTSVGICKLLLAAKVNVNARNAYYGRTALHTYNTRREVGVIDMLVQAGIDVNAQCSGGGTALLNATYNRITHIARRLLELGADVNVTNRSRGYSALHYATELNRHELITDLLNRGADYTKRTESGRTVLHLAACYSGTKTLSILSKANLEGLDMALRDQDGKTAADYLSERCILVEIEESTRDEFHTLLQNVSSRNMNTMGSSHSHPQVDKAHVDTVTRSNHEQLHLPGAFPIVDETSSDLKWKKCSSL</sequence>
<dbReference type="InterPro" id="IPR036770">
    <property type="entry name" value="Ankyrin_rpt-contain_sf"/>
</dbReference>
<name>A0AA39UFB2_9LECA</name>
<dbReference type="PROSITE" id="PS50088">
    <property type="entry name" value="ANK_REPEAT"/>
    <property type="match status" value="5"/>
</dbReference>
<dbReference type="SMART" id="SM00248">
    <property type="entry name" value="ANK"/>
    <property type="match status" value="7"/>
</dbReference>
<dbReference type="EMBL" id="JAFEKC020000001">
    <property type="protein sequence ID" value="KAK0517421.1"/>
    <property type="molecule type" value="Genomic_DNA"/>
</dbReference>
<evidence type="ECO:0000313" key="4">
    <source>
        <dbReference type="EMBL" id="KAK0517421.1"/>
    </source>
</evidence>
<feature type="repeat" description="ANK" evidence="3">
    <location>
        <begin position="583"/>
        <end position="615"/>
    </location>
</feature>
<accession>A0AA39UFB2</accession>
<reference evidence="4" key="1">
    <citation type="submission" date="2023-03" db="EMBL/GenBank/DDBJ databases">
        <title>Complete genome of Cladonia borealis.</title>
        <authorList>
            <person name="Park H."/>
        </authorList>
    </citation>
    <scope>NUCLEOTIDE SEQUENCE</scope>
    <source>
        <strain evidence="4">ANT050790</strain>
    </source>
</reference>
<keyword evidence="1" id="KW-0677">Repeat</keyword>
<dbReference type="Pfam" id="PF00023">
    <property type="entry name" value="Ank"/>
    <property type="match status" value="2"/>
</dbReference>
<proteinExistence type="predicted"/>
<keyword evidence="5" id="KW-1185">Reference proteome</keyword>
<dbReference type="Gene3D" id="1.25.40.20">
    <property type="entry name" value="Ankyrin repeat-containing domain"/>
    <property type="match status" value="3"/>
</dbReference>
<evidence type="ECO:0008006" key="6">
    <source>
        <dbReference type="Google" id="ProtNLM"/>
    </source>
</evidence>
<feature type="repeat" description="ANK" evidence="3">
    <location>
        <begin position="549"/>
        <end position="581"/>
    </location>
</feature>
<evidence type="ECO:0000256" key="1">
    <source>
        <dbReference type="ARBA" id="ARBA00022737"/>
    </source>
</evidence>
<evidence type="ECO:0000313" key="5">
    <source>
        <dbReference type="Proteomes" id="UP001166286"/>
    </source>
</evidence>
<protein>
    <recommendedName>
        <fullName evidence="6">Ankyrin</fullName>
    </recommendedName>
</protein>
<evidence type="ECO:0000256" key="3">
    <source>
        <dbReference type="PROSITE-ProRule" id="PRU00023"/>
    </source>
</evidence>
<dbReference type="Pfam" id="PF12796">
    <property type="entry name" value="Ank_2"/>
    <property type="match status" value="1"/>
</dbReference>
<dbReference type="PANTHER" id="PTHR24173">
    <property type="entry name" value="ANKYRIN REPEAT CONTAINING"/>
    <property type="match status" value="1"/>
</dbReference>
<organism evidence="4 5">
    <name type="scientific">Cladonia borealis</name>
    <dbReference type="NCBI Taxonomy" id="184061"/>
    <lineage>
        <taxon>Eukaryota</taxon>
        <taxon>Fungi</taxon>
        <taxon>Dikarya</taxon>
        <taxon>Ascomycota</taxon>
        <taxon>Pezizomycotina</taxon>
        <taxon>Lecanoromycetes</taxon>
        <taxon>OSLEUM clade</taxon>
        <taxon>Lecanoromycetidae</taxon>
        <taxon>Lecanorales</taxon>
        <taxon>Lecanorineae</taxon>
        <taxon>Cladoniaceae</taxon>
        <taxon>Cladonia</taxon>
    </lineage>
</organism>
<evidence type="ECO:0000256" key="2">
    <source>
        <dbReference type="ARBA" id="ARBA00023043"/>
    </source>
</evidence>
<comment type="caution">
    <text evidence="4">The sequence shown here is derived from an EMBL/GenBank/DDBJ whole genome shotgun (WGS) entry which is preliminary data.</text>
</comment>
<gene>
    <name evidence="4" type="ORF">JMJ35_000576</name>
</gene>
<dbReference type="InterPro" id="IPR002110">
    <property type="entry name" value="Ankyrin_rpt"/>
</dbReference>
<dbReference type="SUPFAM" id="SSF48403">
    <property type="entry name" value="Ankyrin repeat"/>
    <property type="match status" value="2"/>
</dbReference>
<feature type="repeat" description="ANK" evidence="3">
    <location>
        <begin position="452"/>
        <end position="484"/>
    </location>
</feature>
<dbReference type="Proteomes" id="UP001166286">
    <property type="component" value="Unassembled WGS sequence"/>
</dbReference>
<dbReference type="AlphaFoldDB" id="A0AA39UFB2"/>